<keyword evidence="2" id="KW-0732">Signal</keyword>
<organism evidence="3 4">
    <name type="scientific">Junco hyemalis</name>
    <name type="common">Dark-eyed junco</name>
    <dbReference type="NCBI Taxonomy" id="40217"/>
    <lineage>
        <taxon>Eukaryota</taxon>
        <taxon>Metazoa</taxon>
        <taxon>Chordata</taxon>
        <taxon>Craniata</taxon>
        <taxon>Vertebrata</taxon>
        <taxon>Euteleostomi</taxon>
        <taxon>Archelosauria</taxon>
        <taxon>Archosauria</taxon>
        <taxon>Dinosauria</taxon>
        <taxon>Saurischia</taxon>
        <taxon>Theropoda</taxon>
        <taxon>Coelurosauria</taxon>
        <taxon>Aves</taxon>
        <taxon>Neognathae</taxon>
        <taxon>Neoaves</taxon>
        <taxon>Telluraves</taxon>
        <taxon>Australaves</taxon>
        <taxon>Passeriformes</taxon>
        <taxon>Passerellidae</taxon>
        <taxon>Junco</taxon>
    </lineage>
</organism>
<evidence type="ECO:0000256" key="1">
    <source>
        <dbReference type="SAM" id="MobiDB-lite"/>
    </source>
</evidence>
<proteinExistence type="predicted"/>
<feature type="region of interest" description="Disordered" evidence="1">
    <location>
        <begin position="184"/>
        <end position="216"/>
    </location>
</feature>
<sequence>MLQLELWAAVALMLLGAAVSLCIRCQLSGTKREAQLNERRSQLESQQRFEVVRSHTIATRRLENSKEPEDLSTASKATEELSASHHPGYGSRDEPRYQNFLAESCLQEDTAYVEPMALDHYYNCSRLFNPPRVRAPGKQEKDEDSYSYENVTIGVSQGCDPDDAVDYENSMAILTWKLQQGQAPVTESLDEEPDYINTAPGSRPALLPEPSILRKV</sequence>
<dbReference type="PANTHER" id="PTHR15646">
    <property type="entry name" value="LINKER FOR ACTIVATION OF T-CELLS FAMILY MEMBER 2"/>
    <property type="match status" value="1"/>
</dbReference>
<dbReference type="Proteomes" id="UP000694408">
    <property type="component" value="Unplaced"/>
</dbReference>
<keyword evidence="4" id="KW-1185">Reference proteome</keyword>
<dbReference type="Pfam" id="PF15703">
    <property type="entry name" value="LAT2"/>
    <property type="match status" value="1"/>
</dbReference>
<dbReference type="GO" id="GO:0005886">
    <property type="term" value="C:plasma membrane"/>
    <property type="evidence" value="ECO:0007669"/>
    <property type="project" value="TreeGrafter"/>
</dbReference>
<dbReference type="Ensembl" id="ENSJHYT00000023857.1">
    <property type="protein sequence ID" value="ENSJHYP00000019782.1"/>
    <property type="gene ID" value="ENSJHYG00000015032.1"/>
</dbReference>
<dbReference type="GO" id="GO:0050853">
    <property type="term" value="P:B cell receptor signaling pathway"/>
    <property type="evidence" value="ECO:0007669"/>
    <property type="project" value="TreeGrafter"/>
</dbReference>
<protein>
    <submittedName>
        <fullName evidence="3">Linker for activation of T cells family member 2</fullName>
    </submittedName>
</protein>
<feature type="signal peptide" evidence="2">
    <location>
        <begin position="1"/>
        <end position="20"/>
    </location>
</feature>
<feature type="region of interest" description="Disordered" evidence="1">
    <location>
        <begin position="59"/>
        <end position="94"/>
    </location>
</feature>
<dbReference type="AlphaFoldDB" id="A0A8C5JH64"/>
<dbReference type="PANTHER" id="PTHR15646:SF5">
    <property type="entry name" value="LINKER FOR ACTIVATION OF T-CELLS FAMILY MEMBER 2"/>
    <property type="match status" value="1"/>
</dbReference>
<dbReference type="GO" id="GO:0019722">
    <property type="term" value="P:calcium-mediated signaling"/>
    <property type="evidence" value="ECO:0007669"/>
    <property type="project" value="TreeGrafter"/>
</dbReference>
<dbReference type="GO" id="GO:0042113">
    <property type="term" value="P:B cell activation"/>
    <property type="evidence" value="ECO:0007669"/>
    <property type="project" value="InterPro"/>
</dbReference>
<evidence type="ECO:0000256" key="2">
    <source>
        <dbReference type="SAM" id="SignalP"/>
    </source>
</evidence>
<accession>A0A8C5JH64</accession>
<evidence type="ECO:0000313" key="4">
    <source>
        <dbReference type="Proteomes" id="UP000694408"/>
    </source>
</evidence>
<evidence type="ECO:0000313" key="3">
    <source>
        <dbReference type="Ensembl" id="ENSJHYP00000019782.1"/>
    </source>
</evidence>
<feature type="chain" id="PRO_5034994335" evidence="2">
    <location>
        <begin position="21"/>
        <end position="216"/>
    </location>
</feature>
<reference evidence="3" key="2">
    <citation type="submission" date="2025-09" db="UniProtKB">
        <authorList>
            <consortium name="Ensembl"/>
        </authorList>
    </citation>
    <scope>IDENTIFICATION</scope>
</reference>
<name>A0A8C5JH64_JUNHY</name>
<feature type="compositionally biased region" description="Basic and acidic residues" evidence="1">
    <location>
        <begin position="60"/>
        <end position="69"/>
    </location>
</feature>
<reference evidence="3" key="1">
    <citation type="submission" date="2025-08" db="UniProtKB">
        <authorList>
            <consortium name="Ensembl"/>
        </authorList>
    </citation>
    <scope>IDENTIFICATION</scope>
</reference>
<dbReference type="OMA" id="FMGSQTY"/>
<dbReference type="InterPro" id="IPR031428">
    <property type="entry name" value="LAT2"/>
</dbReference>